<dbReference type="PROSITE" id="PS51257">
    <property type="entry name" value="PROKAR_LIPOPROTEIN"/>
    <property type="match status" value="1"/>
</dbReference>
<dbReference type="Proteomes" id="UP000655044">
    <property type="component" value="Unassembled WGS sequence"/>
</dbReference>
<accession>A0A8J3WCD5</accession>
<dbReference type="PANTHER" id="PTHR30535">
    <property type="entry name" value="VITAMIN B12-BINDING PROTEIN"/>
    <property type="match status" value="1"/>
</dbReference>
<feature type="chain" id="PRO_5035231871" evidence="2">
    <location>
        <begin position="25"/>
        <end position="341"/>
    </location>
</feature>
<evidence type="ECO:0000259" key="3">
    <source>
        <dbReference type="PROSITE" id="PS50983"/>
    </source>
</evidence>
<comment type="caution">
    <text evidence="4">The sequence shown here is derived from an EMBL/GenBank/DDBJ whole genome shotgun (WGS) entry which is preliminary data.</text>
</comment>
<evidence type="ECO:0000313" key="4">
    <source>
        <dbReference type="EMBL" id="GIH84095.1"/>
    </source>
</evidence>
<protein>
    <submittedName>
        <fullName evidence="4">ABC transporter substrate-binding protein</fullName>
    </submittedName>
</protein>
<comment type="similarity">
    <text evidence="1">Belongs to the bacterial solute-binding protein 8 family.</text>
</comment>
<dbReference type="SUPFAM" id="SSF53807">
    <property type="entry name" value="Helical backbone' metal receptor"/>
    <property type="match status" value="1"/>
</dbReference>
<keyword evidence="5" id="KW-1185">Reference proteome</keyword>
<dbReference type="AlphaFoldDB" id="A0A8J3WCD5"/>
<feature type="signal peptide" evidence="2">
    <location>
        <begin position="1"/>
        <end position="24"/>
    </location>
</feature>
<dbReference type="InterPro" id="IPR002491">
    <property type="entry name" value="ABC_transptr_periplasmic_BD"/>
</dbReference>
<proteinExistence type="inferred from homology"/>
<evidence type="ECO:0000313" key="5">
    <source>
        <dbReference type="Proteomes" id="UP000655044"/>
    </source>
</evidence>
<dbReference type="PROSITE" id="PS50983">
    <property type="entry name" value="FE_B12_PBP"/>
    <property type="match status" value="1"/>
</dbReference>
<reference evidence="4" key="1">
    <citation type="submission" date="2021-01" db="EMBL/GenBank/DDBJ databases">
        <title>Whole genome shotgun sequence of Planobispora rosea NBRC 15558.</title>
        <authorList>
            <person name="Komaki H."/>
            <person name="Tamura T."/>
        </authorList>
    </citation>
    <scope>NUCLEOTIDE SEQUENCE</scope>
    <source>
        <strain evidence="4">NBRC 15558</strain>
    </source>
</reference>
<sequence>MSPRTRLGAAFVLALTVTGCAAPAETVPSSGPSSGGSPAQQVVTVTSCGQELSFQRPPSRAVTLEQSSTELLLALGLQDRMAGTSNLKTEIPPRYRAAYERIPVLNPKIITSEQLRAATPDLAVSPFASLFTKDRAGTREELHRAGLPTYVSAVDCPDLAENGLTPFDLLFQDYENLGRIFRAEERAAALIAEQRAAVEAAAASRKEATGRPSILWLYSMFNGVPYVAGDGGMPSAMSELLGAENAFDDVDELWPEVSWEEVARRDPDVIVIGDLSERGRPGDSAEEKIAMMRENPLAAELTAVRENRLIEVPGIEMDPSVRTVDTLRLVADGLRRLGRVR</sequence>
<organism evidence="4 5">
    <name type="scientific">Planobispora rosea</name>
    <dbReference type="NCBI Taxonomy" id="35762"/>
    <lineage>
        <taxon>Bacteria</taxon>
        <taxon>Bacillati</taxon>
        <taxon>Actinomycetota</taxon>
        <taxon>Actinomycetes</taxon>
        <taxon>Streptosporangiales</taxon>
        <taxon>Streptosporangiaceae</taxon>
        <taxon>Planobispora</taxon>
    </lineage>
</organism>
<evidence type="ECO:0000256" key="1">
    <source>
        <dbReference type="ARBA" id="ARBA00008814"/>
    </source>
</evidence>
<keyword evidence="2" id="KW-0732">Signal</keyword>
<dbReference type="RefSeq" id="WP_189241983.1">
    <property type="nucleotide sequence ID" value="NZ_BMQP01000007.1"/>
</dbReference>
<feature type="domain" description="Fe/B12 periplasmic-binding" evidence="3">
    <location>
        <begin position="60"/>
        <end position="341"/>
    </location>
</feature>
<dbReference type="Pfam" id="PF01497">
    <property type="entry name" value="Peripla_BP_2"/>
    <property type="match status" value="1"/>
</dbReference>
<gene>
    <name evidence="4" type="ORF">Pro02_25030</name>
</gene>
<dbReference type="EMBL" id="BOOI01000020">
    <property type="protein sequence ID" value="GIH84095.1"/>
    <property type="molecule type" value="Genomic_DNA"/>
</dbReference>
<dbReference type="InterPro" id="IPR050902">
    <property type="entry name" value="ABC_Transporter_SBP"/>
</dbReference>
<dbReference type="Gene3D" id="3.40.50.1980">
    <property type="entry name" value="Nitrogenase molybdenum iron protein domain"/>
    <property type="match status" value="2"/>
</dbReference>
<name>A0A8J3WCD5_PLARO</name>
<evidence type="ECO:0000256" key="2">
    <source>
        <dbReference type="SAM" id="SignalP"/>
    </source>
</evidence>
<dbReference type="PANTHER" id="PTHR30535:SF7">
    <property type="entry name" value="IRON(III) DICITRATE-BINDING PROTEIN"/>
    <property type="match status" value="1"/>
</dbReference>